<proteinExistence type="predicted"/>
<evidence type="ECO:0000313" key="2">
    <source>
        <dbReference type="EMBL" id="MCX5617965.1"/>
    </source>
</evidence>
<organism evidence="2 3">
    <name type="scientific">Bombella pluederhausensis</name>
    <dbReference type="NCBI Taxonomy" id="2967336"/>
    <lineage>
        <taxon>Bacteria</taxon>
        <taxon>Pseudomonadati</taxon>
        <taxon>Pseudomonadota</taxon>
        <taxon>Alphaproteobacteria</taxon>
        <taxon>Acetobacterales</taxon>
        <taxon>Acetobacteraceae</taxon>
        <taxon>Bombella</taxon>
    </lineage>
</organism>
<reference evidence="2" key="1">
    <citation type="submission" date="2022-07" db="EMBL/GenBank/DDBJ databases">
        <title>Bombella genomes.</title>
        <authorList>
            <person name="Harer L."/>
            <person name="Styblova S."/>
            <person name="Ehrmann M."/>
        </authorList>
    </citation>
    <scope>NUCLEOTIDE SEQUENCE</scope>
    <source>
        <strain evidence="2">TMW 2.2543</strain>
    </source>
</reference>
<evidence type="ECO:0000256" key="1">
    <source>
        <dbReference type="SAM" id="SignalP"/>
    </source>
</evidence>
<dbReference type="RefSeq" id="WP_266116491.1">
    <property type="nucleotide sequence ID" value="NZ_JANIDY010000002.1"/>
</dbReference>
<sequence length="230" mass="25720">MTETIHKGSVPSYGEPRLWRCLSFCRSRILTRVRLFCCLAGYVMAATAQAHEALPSPSATTLAHELAQRDSATATLQQHCATPITAHLLDRKAPATLQQDARLALNATPTEKLEIRHVQLLCGGEVWSEAWNLYLPDRLTSQARRTLANGHTPFGKAIGESNFSRQRLNSRFTDLPSGIMLENRAILRRRTDGRNFAYLIERYTDDALDIRAWRETSSDAVPHQEPASAP</sequence>
<dbReference type="SUPFAM" id="SSF64288">
    <property type="entry name" value="Chorismate lyase-like"/>
    <property type="match status" value="1"/>
</dbReference>
<dbReference type="Gene3D" id="3.40.1410.10">
    <property type="entry name" value="Chorismate lyase-like"/>
    <property type="match status" value="1"/>
</dbReference>
<comment type="caution">
    <text evidence="2">The sequence shown here is derived from an EMBL/GenBank/DDBJ whole genome shotgun (WGS) entry which is preliminary data.</text>
</comment>
<protein>
    <recommendedName>
        <fullName evidence="4">Chorismate lyase</fullName>
    </recommendedName>
</protein>
<feature type="signal peptide" evidence="1">
    <location>
        <begin position="1"/>
        <end position="45"/>
    </location>
</feature>
<gene>
    <name evidence="2" type="ORF">NQF86_04720</name>
</gene>
<keyword evidence="3" id="KW-1185">Reference proteome</keyword>
<feature type="chain" id="PRO_5046901298" description="Chorismate lyase" evidence="1">
    <location>
        <begin position="46"/>
        <end position="230"/>
    </location>
</feature>
<evidence type="ECO:0008006" key="4">
    <source>
        <dbReference type="Google" id="ProtNLM"/>
    </source>
</evidence>
<dbReference type="InterPro" id="IPR028978">
    <property type="entry name" value="Chorismate_lyase_/UTRA_dom_sf"/>
</dbReference>
<dbReference type="EMBL" id="JANIDY010000002">
    <property type="protein sequence ID" value="MCX5617965.1"/>
    <property type="molecule type" value="Genomic_DNA"/>
</dbReference>
<accession>A0ABT3WFU4</accession>
<name>A0ABT3WFU4_9PROT</name>
<dbReference type="Proteomes" id="UP001165576">
    <property type="component" value="Unassembled WGS sequence"/>
</dbReference>
<evidence type="ECO:0000313" key="3">
    <source>
        <dbReference type="Proteomes" id="UP001165576"/>
    </source>
</evidence>
<keyword evidence="1" id="KW-0732">Signal</keyword>